<feature type="transmembrane region" description="Helical" evidence="7">
    <location>
        <begin position="123"/>
        <end position="144"/>
    </location>
</feature>
<reference evidence="8 9" key="1">
    <citation type="submission" date="2024-05" db="EMBL/GenBank/DDBJ databases">
        <authorList>
            <person name="Wallberg A."/>
        </authorList>
    </citation>
    <scope>NUCLEOTIDE SEQUENCE [LARGE SCALE GENOMIC DNA]</scope>
</reference>
<evidence type="ECO:0000313" key="9">
    <source>
        <dbReference type="Proteomes" id="UP001497623"/>
    </source>
</evidence>
<keyword evidence="4" id="KW-0130">Cell adhesion</keyword>
<gene>
    <name evidence="8" type="ORF">MNOR_LOCUS2569</name>
</gene>
<evidence type="ECO:0000256" key="4">
    <source>
        <dbReference type="ARBA" id="ARBA00022889"/>
    </source>
</evidence>
<dbReference type="GO" id="GO:0042246">
    <property type="term" value="P:tissue regeneration"/>
    <property type="evidence" value="ECO:0007669"/>
    <property type="project" value="InterPro"/>
</dbReference>
<comment type="subcellular location">
    <subcellularLocation>
        <location evidence="1">Membrane</location>
        <topology evidence="1">Multi-pass membrane protein</topology>
    </subcellularLocation>
</comment>
<dbReference type="EMBL" id="CAXKWB010000799">
    <property type="protein sequence ID" value="CAL4062270.1"/>
    <property type="molecule type" value="Genomic_DNA"/>
</dbReference>
<organism evidence="8 9">
    <name type="scientific">Meganyctiphanes norvegica</name>
    <name type="common">Northern krill</name>
    <name type="synonym">Thysanopoda norvegica</name>
    <dbReference type="NCBI Taxonomy" id="48144"/>
    <lineage>
        <taxon>Eukaryota</taxon>
        <taxon>Metazoa</taxon>
        <taxon>Ecdysozoa</taxon>
        <taxon>Arthropoda</taxon>
        <taxon>Crustacea</taxon>
        <taxon>Multicrustacea</taxon>
        <taxon>Malacostraca</taxon>
        <taxon>Eumalacostraca</taxon>
        <taxon>Eucarida</taxon>
        <taxon>Euphausiacea</taxon>
        <taxon>Euphausiidae</taxon>
        <taxon>Meganyctiphanes</taxon>
    </lineage>
</organism>
<evidence type="ECO:0000256" key="2">
    <source>
        <dbReference type="ARBA" id="ARBA00008141"/>
    </source>
</evidence>
<feature type="transmembrane region" description="Helical" evidence="7">
    <location>
        <begin position="83"/>
        <end position="103"/>
    </location>
</feature>
<evidence type="ECO:0000256" key="6">
    <source>
        <dbReference type="ARBA" id="ARBA00023136"/>
    </source>
</evidence>
<accession>A0AAV2PRP2</accession>
<dbReference type="InterPro" id="IPR007007">
    <property type="entry name" value="Ninjurin"/>
</dbReference>
<dbReference type="GO" id="GO:0007155">
    <property type="term" value="P:cell adhesion"/>
    <property type="evidence" value="ECO:0007669"/>
    <property type="project" value="UniProtKB-KW"/>
</dbReference>
<proteinExistence type="inferred from homology"/>
<evidence type="ECO:0008006" key="10">
    <source>
        <dbReference type="Google" id="ProtNLM"/>
    </source>
</evidence>
<sequence>MSIMLRPEDTSNLVAGGAHHHYETANSNAAYGTETNDFDHNAYATKKTAALGLMDVALLTDNAYQLRTLIILWEGNGYQITQLAFVVISIVMQIILGIMLLLIGKLNTNCKEDCPKATKYQNWVTIMLFLITVINIFVASFHMIDTNPDHSVPTHTHGEMGTGSSNTLT</sequence>
<evidence type="ECO:0000256" key="7">
    <source>
        <dbReference type="SAM" id="Phobius"/>
    </source>
</evidence>
<keyword evidence="5 7" id="KW-1133">Transmembrane helix</keyword>
<dbReference type="PANTHER" id="PTHR12316:SF17">
    <property type="entry name" value="NINJURIN C, ISOFORM D"/>
    <property type="match status" value="1"/>
</dbReference>
<keyword evidence="3 7" id="KW-0812">Transmembrane</keyword>
<comment type="caution">
    <text evidence="8">The sequence shown here is derived from an EMBL/GenBank/DDBJ whole genome shotgun (WGS) entry which is preliminary data.</text>
</comment>
<dbReference type="Proteomes" id="UP001497623">
    <property type="component" value="Unassembled WGS sequence"/>
</dbReference>
<keyword evidence="6 7" id="KW-0472">Membrane</keyword>
<evidence type="ECO:0000313" key="8">
    <source>
        <dbReference type="EMBL" id="CAL4062270.1"/>
    </source>
</evidence>
<name>A0AAV2PRP2_MEGNR</name>
<protein>
    <recommendedName>
        <fullName evidence="10">Ninjurin-1</fullName>
    </recommendedName>
</protein>
<dbReference type="GO" id="GO:0016020">
    <property type="term" value="C:membrane"/>
    <property type="evidence" value="ECO:0007669"/>
    <property type="project" value="UniProtKB-SubCell"/>
</dbReference>
<keyword evidence="9" id="KW-1185">Reference proteome</keyword>
<dbReference type="PANTHER" id="PTHR12316">
    <property type="entry name" value="NINJURIN-RELATED"/>
    <property type="match status" value="1"/>
</dbReference>
<dbReference type="Pfam" id="PF04923">
    <property type="entry name" value="Ninjurin"/>
    <property type="match status" value="1"/>
</dbReference>
<evidence type="ECO:0000256" key="1">
    <source>
        <dbReference type="ARBA" id="ARBA00004141"/>
    </source>
</evidence>
<comment type="similarity">
    <text evidence="2">Belongs to the ninjurin family.</text>
</comment>
<evidence type="ECO:0000256" key="5">
    <source>
        <dbReference type="ARBA" id="ARBA00022989"/>
    </source>
</evidence>
<feature type="non-terminal residue" evidence="8">
    <location>
        <position position="169"/>
    </location>
</feature>
<evidence type="ECO:0000256" key="3">
    <source>
        <dbReference type="ARBA" id="ARBA00022692"/>
    </source>
</evidence>
<dbReference type="AlphaFoldDB" id="A0AAV2PRP2"/>